<dbReference type="GO" id="GO:0008810">
    <property type="term" value="F:cellulase activity"/>
    <property type="evidence" value="ECO:0007669"/>
    <property type="project" value="UniProtKB-EC"/>
</dbReference>
<evidence type="ECO:0000256" key="9">
    <source>
        <dbReference type="SAM" id="SignalP"/>
    </source>
</evidence>
<sequence>MKLGTLLAVNAGTLALALPVTELSTNIKRAPIFQWFGSNEAGAEFGEKNLPGELGTDYIWPDTAAIGTLIESGMNIFRIAFKMERLFQGELSGEIDPTYLADLKATVEYVVGQNCYAVLDPHNYGRFHEEIITNTDDFAHFWSTVAAEFVDQELVIFDTNNEYHDMDQDLVLQLNQVAINSIREAGATTQYIFVEGNSWTGAWTYPDVNDNMKALTDPSNLIVYEMHQYLDEDGSGTHPECVSPTIGRERVTAATEWLRTNGKVGILGEFAGASNETNCRDAIVDMLQFMGENTDVWTGALWWAAGPWWADYMFSIEPPTGVAYTEMLPLIQPYF</sequence>
<dbReference type="AlphaFoldDB" id="A0A2B7XXP0"/>
<comment type="catalytic activity">
    <reaction evidence="1">
        <text>Endohydrolysis of (1-&gt;4)-beta-D-glucosidic linkages in cellulose, lichenin and cereal beta-D-glucans.</text>
        <dbReference type="EC" id="3.2.1.4"/>
    </reaction>
</comment>
<evidence type="ECO:0000313" key="11">
    <source>
        <dbReference type="EMBL" id="PGH13553.1"/>
    </source>
</evidence>
<evidence type="ECO:0000256" key="4">
    <source>
        <dbReference type="ARBA" id="ARBA00022729"/>
    </source>
</evidence>
<dbReference type="Gene3D" id="3.20.20.80">
    <property type="entry name" value="Glycosidases"/>
    <property type="match status" value="1"/>
</dbReference>
<accession>A0A2B7XXP0</accession>
<evidence type="ECO:0000256" key="6">
    <source>
        <dbReference type="ARBA" id="ARBA00023295"/>
    </source>
</evidence>
<comment type="function">
    <text evidence="7">Has endoglucanase activity on substrates containing beta-1,4 glycosidic bonds, like in carboxymethylcellulose (CMC), hydroxyethylcellulose (HEC) and beta-glucan. Involved in the degradation of complex natural cellulosic substrates.</text>
</comment>
<evidence type="ECO:0000256" key="5">
    <source>
        <dbReference type="ARBA" id="ARBA00022801"/>
    </source>
</evidence>
<feature type="signal peptide" evidence="9">
    <location>
        <begin position="1"/>
        <end position="17"/>
    </location>
</feature>
<dbReference type="EMBL" id="PDNB01000044">
    <property type="protein sequence ID" value="PGH13553.1"/>
    <property type="molecule type" value="Genomic_DNA"/>
</dbReference>
<gene>
    <name evidence="11" type="ORF">AJ79_03546</name>
</gene>
<dbReference type="InterPro" id="IPR001547">
    <property type="entry name" value="Glyco_hydro_5"/>
</dbReference>
<keyword evidence="5 8" id="KW-0378">Hydrolase</keyword>
<evidence type="ECO:0000313" key="12">
    <source>
        <dbReference type="Proteomes" id="UP000223968"/>
    </source>
</evidence>
<proteinExistence type="inferred from homology"/>
<dbReference type="PANTHER" id="PTHR34142">
    <property type="entry name" value="ENDO-BETA-1,4-GLUCANASE A"/>
    <property type="match status" value="1"/>
</dbReference>
<evidence type="ECO:0000259" key="10">
    <source>
        <dbReference type="Pfam" id="PF00150"/>
    </source>
</evidence>
<evidence type="ECO:0000256" key="2">
    <source>
        <dbReference type="ARBA" id="ARBA00005641"/>
    </source>
</evidence>
<name>A0A2B7XXP0_9EURO</name>
<evidence type="ECO:0000256" key="1">
    <source>
        <dbReference type="ARBA" id="ARBA00000966"/>
    </source>
</evidence>
<dbReference type="FunFam" id="3.20.20.80:FF:000078">
    <property type="entry name" value="Endo-beta-1,4-glucanase B"/>
    <property type="match status" value="1"/>
</dbReference>
<reference evidence="11 12" key="1">
    <citation type="submission" date="2017-10" db="EMBL/GenBank/DDBJ databases">
        <title>Comparative genomics in systemic dimorphic fungi from Ajellomycetaceae.</title>
        <authorList>
            <person name="Munoz J.F."/>
            <person name="Mcewen J.G."/>
            <person name="Clay O.K."/>
            <person name="Cuomo C.A."/>
        </authorList>
    </citation>
    <scope>NUCLEOTIDE SEQUENCE [LARGE SCALE GENOMIC DNA]</scope>
    <source>
        <strain evidence="11 12">UAMH5409</strain>
    </source>
</reference>
<feature type="domain" description="Glycoside hydrolase family 5" evidence="10">
    <location>
        <begin position="39"/>
        <end position="305"/>
    </location>
</feature>
<comment type="caution">
    <text evidence="11">The sequence shown here is derived from an EMBL/GenBank/DDBJ whole genome shotgun (WGS) entry which is preliminary data.</text>
</comment>
<organism evidence="11 12">
    <name type="scientific">Helicocarpus griseus UAMH5409</name>
    <dbReference type="NCBI Taxonomy" id="1447875"/>
    <lineage>
        <taxon>Eukaryota</taxon>
        <taxon>Fungi</taxon>
        <taxon>Dikarya</taxon>
        <taxon>Ascomycota</taxon>
        <taxon>Pezizomycotina</taxon>
        <taxon>Eurotiomycetes</taxon>
        <taxon>Eurotiomycetidae</taxon>
        <taxon>Onygenales</taxon>
        <taxon>Ajellomycetaceae</taxon>
        <taxon>Helicocarpus</taxon>
    </lineage>
</organism>
<dbReference type="OrthoDB" id="5823761at2759"/>
<dbReference type="Pfam" id="PF00150">
    <property type="entry name" value="Cellulase"/>
    <property type="match status" value="1"/>
</dbReference>
<dbReference type="Proteomes" id="UP000223968">
    <property type="component" value="Unassembled WGS sequence"/>
</dbReference>
<feature type="chain" id="PRO_5013355812" description="cellulase" evidence="9">
    <location>
        <begin position="18"/>
        <end position="335"/>
    </location>
</feature>
<comment type="similarity">
    <text evidence="2 8">Belongs to the glycosyl hydrolase 5 (cellulase A) family.</text>
</comment>
<dbReference type="GO" id="GO:0009251">
    <property type="term" value="P:glucan catabolic process"/>
    <property type="evidence" value="ECO:0007669"/>
    <property type="project" value="UniProtKB-ARBA"/>
</dbReference>
<evidence type="ECO:0000256" key="7">
    <source>
        <dbReference type="ARBA" id="ARBA00025192"/>
    </source>
</evidence>
<evidence type="ECO:0000256" key="3">
    <source>
        <dbReference type="ARBA" id="ARBA00012601"/>
    </source>
</evidence>
<dbReference type="PANTHER" id="PTHR34142:SF1">
    <property type="entry name" value="GLYCOSIDE HYDROLASE FAMILY 5 DOMAIN-CONTAINING PROTEIN"/>
    <property type="match status" value="1"/>
</dbReference>
<dbReference type="InterPro" id="IPR017853">
    <property type="entry name" value="GH"/>
</dbReference>
<keyword evidence="4 9" id="KW-0732">Signal</keyword>
<protein>
    <recommendedName>
        <fullName evidence="3">cellulase</fullName>
        <ecNumber evidence="3">3.2.1.4</ecNumber>
    </recommendedName>
</protein>
<dbReference type="STRING" id="1447875.A0A2B7XXP0"/>
<dbReference type="EC" id="3.2.1.4" evidence="3"/>
<keyword evidence="12" id="KW-1185">Reference proteome</keyword>
<dbReference type="SUPFAM" id="SSF51445">
    <property type="entry name" value="(Trans)glycosidases"/>
    <property type="match status" value="1"/>
</dbReference>
<keyword evidence="6 8" id="KW-0326">Glycosidase</keyword>
<evidence type="ECO:0000256" key="8">
    <source>
        <dbReference type="RuleBase" id="RU361153"/>
    </source>
</evidence>